<accession>A0A1Y2AGD7</accession>
<comment type="caution">
    <text evidence="2">The sequence shown here is derived from an EMBL/GenBank/DDBJ whole genome shotgun (WGS) entry which is preliminary data.</text>
</comment>
<evidence type="ECO:0008006" key="4">
    <source>
        <dbReference type="Google" id="ProtNLM"/>
    </source>
</evidence>
<gene>
    <name evidence="2" type="ORF">LY90DRAFT_676213</name>
</gene>
<name>A0A1Y2AGD7_9FUNG</name>
<evidence type="ECO:0000256" key="1">
    <source>
        <dbReference type="SAM" id="SignalP"/>
    </source>
</evidence>
<keyword evidence="3" id="KW-1185">Reference proteome</keyword>
<reference evidence="2 3" key="1">
    <citation type="submission" date="2016-08" db="EMBL/GenBank/DDBJ databases">
        <title>A Parts List for Fungal Cellulosomes Revealed by Comparative Genomics.</title>
        <authorList>
            <consortium name="DOE Joint Genome Institute"/>
            <person name="Haitjema C.H."/>
            <person name="Gilmore S.P."/>
            <person name="Henske J.K."/>
            <person name="Solomon K.V."/>
            <person name="De Groot R."/>
            <person name="Kuo A."/>
            <person name="Mondo S.J."/>
            <person name="Salamov A.A."/>
            <person name="Labutti K."/>
            <person name="Zhao Z."/>
            <person name="Chiniquy J."/>
            <person name="Barry K."/>
            <person name="Brewer H.M."/>
            <person name="Purvine S.O."/>
            <person name="Wright A.T."/>
            <person name="Boxma B."/>
            <person name="Van Alen T."/>
            <person name="Hackstein J.H."/>
            <person name="Baker S.E."/>
            <person name="Grigoriev I.V."/>
            <person name="O'Malley M.A."/>
        </authorList>
    </citation>
    <scope>NUCLEOTIDE SEQUENCE [LARGE SCALE GENOMIC DNA]</scope>
    <source>
        <strain evidence="2 3">G1</strain>
    </source>
</reference>
<evidence type="ECO:0000313" key="3">
    <source>
        <dbReference type="Proteomes" id="UP000193920"/>
    </source>
</evidence>
<dbReference type="STRING" id="1754190.A0A1Y2AGD7"/>
<dbReference type="EMBL" id="MCOG01000263">
    <property type="protein sequence ID" value="ORY21542.1"/>
    <property type="molecule type" value="Genomic_DNA"/>
</dbReference>
<protein>
    <recommendedName>
        <fullName evidence="4">Lipoprotein</fullName>
    </recommendedName>
</protein>
<feature type="chain" id="PRO_5012169218" description="Lipoprotein" evidence="1">
    <location>
        <begin position="19"/>
        <end position="121"/>
    </location>
</feature>
<keyword evidence="1" id="KW-0732">Signal</keyword>
<evidence type="ECO:0000313" key="2">
    <source>
        <dbReference type="EMBL" id="ORY21542.1"/>
    </source>
</evidence>
<proteinExistence type="predicted"/>
<dbReference type="Proteomes" id="UP000193920">
    <property type="component" value="Unassembled WGS sequence"/>
</dbReference>
<feature type="signal peptide" evidence="1">
    <location>
        <begin position="1"/>
        <end position="18"/>
    </location>
</feature>
<sequence length="121" mass="13855">MKFLNILLKSVLCTIVYSLPCNNKDNDAEVVNEELNEEPINDYEIKHQNILDKYLSECTVLLRKNGDFPLSSKEKKTYFYLYGNGVRKTVKGGLGSGDIEIRSFDTIETAFMKSGFKIFIK</sequence>
<organism evidence="2 3">
    <name type="scientific">Neocallimastix californiae</name>
    <dbReference type="NCBI Taxonomy" id="1754190"/>
    <lineage>
        <taxon>Eukaryota</taxon>
        <taxon>Fungi</taxon>
        <taxon>Fungi incertae sedis</taxon>
        <taxon>Chytridiomycota</taxon>
        <taxon>Chytridiomycota incertae sedis</taxon>
        <taxon>Neocallimastigomycetes</taxon>
        <taxon>Neocallimastigales</taxon>
        <taxon>Neocallimastigaceae</taxon>
        <taxon>Neocallimastix</taxon>
    </lineage>
</organism>
<dbReference type="AlphaFoldDB" id="A0A1Y2AGD7"/>